<name>A0A6C0RH24_9BACT</name>
<sequence>MTSAREEILNRLKNAIHPEPEMPDFDAPVYHAIEKSLDKTFKANLEAVNGSVYLCHSEQELIEQLKTLIKDIPASAVVCAETELQKLLIRNGIEHKNYDGPGTIELGITSCEFLIAHTGSVMVSAALQGGRQLSVYPPQHVVIAKKDQLIDYLHTAYNKIQEKYPDQLPSQITLITGPSRTADIEKTLVMGAHGPRELHVFLY</sequence>
<accession>A0A6C0RH24</accession>
<dbReference type="PANTHER" id="PTHR43682:SF1">
    <property type="entry name" value="LACTATE UTILIZATION PROTEIN C"/>
    <property type="match status" value="1"/>
</dbReference>
<dbReference type="AlphaFoldDB" id="A0A6C0RH24"/>
<dbReference type="RefSeq" id="WP_163348699.1">
    <property type="nucleotide sequence ID" value="NZ_CP048409.1"/>
</dbReference>
<proteinExistence type="predicted"/>
<feature type="domain" description="LUD" evidence="1">
    <location>
        <begin position="40"/>
        <end position="202"/>
    </location>
</feature>
<dbReference type="KEGG" id="drc:G0Q07_19355"/>
<dbReference type="Pfam" id="PF02589">
    <property type="entry name" value="LUD_dom"/>
    <property type="match status" value="1"/>
</dbReference>
<protein>
    <recommendedName>
        <fullName evidence="1">LUD domain-containing protein</fullName>
    </recommendedName>
</protein>
<evidence type="ECO:0000313" key="2">
    <source>
        <dbReference type="EMBL" id="QIA09730.1"/>
    </source>
</evidence>
<evidence type="ECO:0000313" key="3">
    <source>
        <dbReference type="Proteomes" id="UP000474630"/>
    </source>
</evidence>
<dbReference type="Gene3D" id="3.40.50.10420">
    <property type="entry name" value="NagB/RpiA/CoA transferase-like"/>
    <property type="match status" value="1"/>
</dbReference>
<reference evidence="2 3" key="1">
    <citation type="submission" date="2020-02" db="EMBL/GenBank/DDBJ databases">
        <title>Genome sequencing for Draconibacterium sp. strain M1.</title>
        <authorList>
            <person name="Park S.-J."/>
        </authorList>
    </citation>
    <scope>NUCLEOTIDE SEQUENCE [LARGE SCALE GENOMIC DNA]</scope>
    <source>
        <strain evidence="2 3">M1</strain>
    </source>
</reference>
<evidence type="ECO:0000259" key="1">
    <source>
        <dbReference type="Pfam" id="PF02589"/>
    </source>
</evidence>
<dbReference type="InterPro" id="IPR003741">
    <property type="entry name" value="LUD_dom"/>
</dbReference>
<dbReference type="EMBL" id="CP048409">
    <property type="protein sequence ID" value="QIA09730.1"/>
    <property type="molecule type" value="Genomic_DNA"/>
</dbReference>
<organism evidence="2 3">
    <name type="scientific">Draconibacterium halophilum</name>
    <dbReference type="NCBI Taxonomy" id="2706887"/>
    <lineage>
        <taxon>Bacteria</taxon>
        <taxon>Pseudomonadati</taxon>
        <taxon>Bacteroidota</taxon>
        <taxon>Bacteroidia</taxon>
        <taxon>Marinilabiliales</taxon>
        <taxon>Prolixibacteraceae</taxon>
        <taxon>Draconibacterium</taxon>
    </lineage>
</organism>
<dbReference type="PANTHER" id="PTHR43682">
    <property type="entry name" value="LACTATE UTILIZATION PROTEIN C"/>
    <property type="match status" value="1"/>
</dbReference>
<dbReference type="InterPro" id="IPR024185">
    <property type="entry name" value="FTHF_cligase-like_sf"/>
</dbReference>
<keyword evidence="3" id="KW-1185">Reference proteome</keyword>
<dbReference type="InterPro" id="IPR037171">
    <property type="entry name" value="NagB/RpiA_transferase-like"/>
</dbReference>
<dbReference type="Proteomes" id="UP000474630">
    <property type="component" value="Chromosome"/>
</dbReference>
<gene>
    <name evidence="2" type="ORF">G0Q07_19355</name>
</gene>
<dbReference type="SUPFAM" id="SSF100950">
    <property type="entry name" value="NagB/RpiA/CoA transferase-like"/>
    <property type="match status" value="1"/>
</dbReference>